<reference evidence="1 2" key="1">
    <citation type="journal article" date="2019" name="Sci. Rep.">
        <title>Orb-weaving spider Araneus ventricosus genome elucidates the spidroin gene catalogue.</title>
        <authorList>
            <person name="Kono N."/>
            <person name="Nakamura H."/>
            <person name="Ohtoshi R."/>
            <person name="Moran D.A.P."/>
            <person name="Shinohara A."/>
            <person name="Yoshida Y."/>
            <person name="Fujiwara M."/>
            <person name="Mori M."/>
            <person name="Tomita M."/>
            <person name="Arakawa K."/>
        </authorList>
    </citation>
    <scope>NUCLEOTIDE SEQUENCE [LARGE SCALE GENOMIC DNA]</scope>
</reference>
<accession>A0A4Y2ALU5</accession>
<dbReference type="Proteomes" id="UP000499080">
    <property type="component" value="Unassembled WGS sequence"/>
</dbReference>
<protein>
    <submittedName>
        <fullName evidence="1">Uncharacterized protein</fullName>
    </submittedName>
</protein>
<keyword evidence="2" id="KW-1185">Reference proteome</keyword>
<name>A0A4Y2ALU5_ARAVE</name>
<dbReference type="EMBL" id="BGPR01000022">
    <property type="protein sequence ID" value="GBL80607.1"/>
    <property type="molecule type" value="Genomic_DNA"/>
</dbReference>
<sequence>MSQEKFLSNDKNKQRLINMLCVKFEKEGFVVKQAEEDADYLTIKSTLEIEKGSQCIVVVGEDIDLLVILTASTNSENIFFFLKLGRGKTEDALYCAATSNIDCSTHKGQYFVSSCVQWLRYHICSFQAGEEEIYQCFEQH</sequence>
<dbReference type="AlphaFoldDB" id="A0A4Y2ALU5"/>
<gene>
    <name evidence="1" type="ORF">AVEN_225287_1</name>
</gene>
<dbReference type="OrthoDB" id="6156427at2759"/>
<evidence type="ECO:0000313" key="2">
    <source>
        <dbReference type="Proteomes" id="UP000499080"/>
    </source>
</evidence>
<organism evidence="1 2">
    <name type="scientific">Araneus ventricosus</name>
    <name type="common">Orbweaver spider</name>
    <name type="synonym">Epeira ventricosa</name>
    <dbReference type="NCBI Taxonomy" id="182803"/>
    <lineage>
        <taxon>Eukaryota</taxon>
        <taxon>Metazoa</taxon>
        <taxon>Ecdysozoa</taxon>
        <taxon>Arthropoda</taxon>
        <taxon>Chelicerata</taxon>
        <taxon>Arachnida</taxon>
        <taxon>Araneae</taxon>
        <taxon>Araneomorphae</taxon>
        <taxon>Entelegynae</taxon>
        <taxon>Araneoidea</taxon>
        <taxon>Araneidae</taxon>
        <taxon>Araneus</taxon>
    </lineage>
</organism>
<proteinExistence type="predicted"/>
<evidence type="ECO:0000313" key="1">
    <source>
        <dbReference type="EMBL" id="GBL80607.1"/>
    </source>
</evidence>
<comment type="caution">
    <text evidence="1">The sequence shown here is derived from an EMBL/GenBank/DDBJ whole genome shotgun (WGS) entry which is preliminary data.</text>
</comment>